<dbReference type="InterPro" id="IPR011330">
    <property type="entry name" value="Glyco_hydro/deAcase_b/a-brl"/>
</dbReference>
<keyword evidence="3" id="KW-1185">Reference proteome</keyword>
<gene>
    <name evidence="2" type="ORF">FHS57_003515</name>
</gene>
<reference evidence="2 3" key="1">
    <citation type="submission" date="2020-08" db="EMBL/GenBank/DDBJ databases">
        <title>Genomic Encyclopedia of Type Strains, Phase IV (KMG-IV): sequencing the most valuable type-strain genomes for metagenomic binning, comparative biology and taxonomic classification.</title>
        <authorList>
            <person name="Goeker M."/>
        </authorList>
    </citation>
    <scope>NUCLEOTIDE SEQUENCE [LARGE SCALE GENOMIC DNA]</scope>
    <source>
        <strain evidence="2 3">DSM 17976</strain>
    </source>
</reference>
<dbReference type="PANTHER" id="PTHR10587:SF134">
    <property type="entry name" value="SECRETED PROTEIN"/>
    <property type="match status" value="1"/>
</dbReference>
<dbReference type="InterPro" id="IPR002509">
    <property type="entry name" value="NODB_dom"/>
</dbReference>
<dbReference type="AlphaFoldDB" id="A0A7W6ERL1"/>
<feature type="domain" description="NodB homology" evidence="1">
    <location>
        <begin position="73"/>
        <end position="267"/>
    </location>
</feature>
<dbReference type="Gene3D" id="3.20.20.370">
    <property type="entry name" value="Glycoside hydrolase/deacetylase"/>
    <property type="match status" value="1"/>
</dbReference>
<organism evidence="2 3">
    <name type="scientific">Runella defluvii</name>
    <dbReference type="NCBI Taxonomy" id="370973"/>
    <lineage>
        <taxon>Bacteria</taxon>
        <taxon>Pseudomonadati</taxon>
        <taxon>Bacteroidota</taxon>
        <taxon>Cytophagia</taxon>
        <taxon>Cytophagales</taxon>
        <taxon>Spirosomataceae</taxon>
        <taxon>Runella</taxon>
    </lineage>
</organism>
<name>A0A7W6ERL1_9BACT</name>
<dbReference type="GO" id="GO:0005975">
    <property type="term" value="P:carbohydrate metabolic process"/>
    <property type="evidence" value="ECO:0007669"/>
    <property type="project" value="InterPro"/>
</dbReference>
<dbReference type="RefSeq" id="WP_183975856.1">
    <property type="nucleotide sequence ID" value="NZ_JACIBY010000007.1"/>
</dbReference>
<proteinExistence type="predicted"/>
<dbReference type="SUPFAM" id="SSF88713">
    <property type="entry name" value="Glycoside hydrolase/deacetylase"/>
    <property type="match status" value="1"/>
</dbReference>
<evidence type="ECO:0000259" key="1">
    <source>
        <dbReference type="PROSITE" id="PS51677"/>
    </source>
</evidence>
<dbReference type="Pfam" id="PF01522">
    <property type="entry name" value="Polysacc_deac_1"/>
    <property type="match status" value="1"/>
</dbReference>
<dbReference type="Proteomes" id="UP000541352">
    <property type="component" value="Unassembled WGS sequence"/>
</dbReference>
<sequence length="280" mass="31427">MKTILVFLIGISPLWAQTTLQQRQRLQQKVKPYYTPEYLAFRQKVIQNFPNAKPGRFGVVVKDVFEDVADKEKVIALTFDACIGKDNDYNAPLINFLKKEKIPATLFVSGLWIDSNLSTFRELASDSLFEMGNHGLLHRLCSVDGETKYGIAATQNLAEVVDEMELNARKMAAITGKRPLFFRSATAYTDETCAKIANQLGMKVVAFDILSGDAVPFTPAEIIKNTIIANAKPGAIVIMHFNHPQWHELEALQLAVPILRAQGYRFVKLTHEKLISRMGE</sequence>
<evidence type="ECO:0000313" key="2">
    <source>
        <dbReference type="EMBL" id="MBB3839506.1"/>
    </source>
</evidence>
<dbReference type="PROSITE" id="PS51677">
    <property type="entry name" value="NODB"/>
    <property type="match status" value="1"/>
</dbReference>
<accession>A0A7W6ERL1</accession>
<dbReference type="GO" id="GO:0016810">
    <property type="term" value="F:hydrolase activity, acting on carbon-nitrogen (but not peptide) bonds"/>
    <property type="evidence" value="ECO:0007669"/>
    <property type="project" value="InterPro"/>
</dbReference>
<dbReference type="PANTHER" id="PTHR10587">
    <property type="entry name" value="GLYCOSYL TRANSFERASE-RELATED"/>
    <property type="match status" value="1"/>
</dbReference>
<dbReference type="InterPro" id="IPR050248">
    <property type="entry name" value="Polysacc_deacetylase_ArnD"/>
</dbReference>
<protein>
    <submittedName>
        <fullName evidence="2">Peptidoglycan/xylan/chitin deacetylase (PgdA/CDA1 family)</fullName>
    </submittedName>
</protein>
<evidence type="ECO:0000313" key="3">
    <source>
        <dbReference type="Proteomes" id="UP000541352"/>
    </source>
</evidence>
<comment type="caution">
    <text evidence="2">The sequence shown here is derived from an EMBL/GenBank/DDBJ whole genome shotgun (WGS) entry which is preliminary data.</text>
</comment>
<dbReference type="EMBL" id="JACIBY010000007">
    <property type="protein sequence ID" value="MBB3839506.1"/>
    <property type="molecule type" value="Genomic_DNA"/>
</dbReference>